<dbReference type="RefSeq" id="WP_282589321.1">
    <property type="nucleotide sequence ID" value="NZ_JAMOIM010000077.1"/>
</dbReference>
<dbReference type="AlphaFoldDB" id="A0AA41Z2C8"/>
<sequence length="78" mass="8928">MTAVDLTVPATLKWTSRERACERHLLSLRDAVRVAMQELRNGEFLTAYIVTAKEAYQGDEIVELFQRGGIVVRRFALF</sequence>
<dbReference type="Proteomes" id="UP001165667">
    <property type="component" value="Unassembled WGS sequence"/>
</dbReference>
<name>A0AA41Z2C8_9HYPH</name>
<comment type="caution">
    <text evidence="1">The sequence shown here is derived from an EMBL/GenBank/DDBJ whole genome shotgun (WGS) entry which is preliminary data.</text>
</comment>
<gene>
    <name evidence="1" type="ORF">M8523_34305</name>
</gene>
<accession>A0AA41Z2C8</accession>
<evidence type="ECO:0000313" key="1">
    <source>
        <dbReference type="EMBL" id="MCW6512944.1"/>
    </source>
</evidence>
<dbReference type="EMBL" id="JAMOIM010000077">
    <property type="protein sequence ID" value="MCW6512944.1"/>
    <property type="molecule type" value="Genomic_DNA"/>
</dbReference>
<evidence type="ECO:0000313" key="2">
    <source>
        <dbReference type="Proteomes" id="UP001165667"/>
    </source>
</evidence>
<reference evidence="1" key="1">
    <citation type="submission" date="2022-05" db="EMBL/GenBank/DDBJ databases">
        <authorList>
            <person name="Pankratov T."/>
        </authorList>
    </citation>
    <scope>NUCLEOTIDE SEQUENCE</scope>
    <source>
        <strain evidence="1">BP6-180914</strain>
    </source>
</reference>
<proteinExistence type="predicted"/>
<keyword evidence="2" id="KW-1185">Reference proteome</keyword>
<protein>
    <submittedName>
        <fullName evidence="1">Uncharacterized protein</fullName>
    </submittedName>
</protein>
<organism evidence="1 2">
    <name type="scientific">Lichenifustis flavocetrariae</name>
    <dbReference type="NCBI Taxonomy" id="2949735"/>
    <lineage>
        <taxon>Bacteria</taxon>
        <taxon>Pseudomonadati</taxon>
        <taxon>Pseudomonadota</taxon>
        <taxon>Alphaproteobacteria</taxon>
        <taxon>Hyphomicrobiales</taxon>
        <taxon>Lichenihabitantaceae</taxon>
        <taxon>Lichenifustis</taxon>
    </lineage>
</organism>